<dbReference type="HOGENOM" id="CLU_094839_1_0_1"/>
<dbReference type="PANTHER" id="PTHR38030">
    <property type="entry name" value="PROTOPORPHYRINOGEN IX DEHYDROGENASE [MENAQUINONE]"/>
    <property type="match status" value="1"/>
</dbReference>
<proteinExistence type="predicted"/>
<name>A0A0D2AZG2_9EURO</name>
<gene>
    <name evidence="2" type="ORF">PV07_02405</name>
</gene>
<feature type="domain" description="Flavodoxin-like" evidence="1">
    <location>
        <begin position="3"/>
        <end position="179"/>
    </location>
</feature>
<dbReference type="EMBL" id="KN847041">
    <property type="protein sequence ID" value="KIW30697.1"/>
    <property type="molecule type" value="Genomic_DNA"/>
</dbReference>
<evidence type="ECO:0000313" key="3">
    <source>
        <dbReference type="Proteomes" id="UP000054466"/>
    </source>
</evidence>
<dbReference type="PANTHER" id="PTHR38030:SF2">
    <property type="entry name" value="PROTOPORPHYRINOGEN IX DEHYDROGENASE [QUINONE]"/>
    <property type="match status" value="1"/>
</dbReference>
<dbReference type="InterPro" id="IPR052200">
    <property type="entry name" value="Protoporphyrinogen_IX_DH"/>
</dbReference>
<dbReference type="InterPro" id="IPR026816">
    <property type="entry name" value="Flavodoxin_dom"/>
</dbReference>
<dbReference type="GO" id="GO:0010181">
    <property type="term" value="F:FMN binding"/>
    <property type="evidence" value="ECO:0007669"/>
    <property type="project" value="InterPro"/>
</dbReference>
<dbReference type="SUPFAM" id="SSF52218">
    <property type="entry name" value="Flavoproteins"/>
    <property type="match status" value="1"/>
</dbReference>
<dbReference type="InterPro" id="IPR029039">
    <property type="entry name" value="Flavoprotein-like_sf"/>
</dbReference>
<dbReference type="PROSITE" id="PS50902">
    <property type="entry name" value="FLAVODOXIN_LIKE"/>
    <property type="match status" value="1"/>
</dbReference>
<dbReference type="AlphaFoldDB" id="A0A0D2AZG2"/>
<evidence type="ECO:0000259" key="1">
    <source>
        <dbReference type="PROSITE" id="PS50902"/>
    </source>
</evidence>
<dbReference type="GeneID" id="27341599"/>
<dbReference type="GO" id="GO:0006783">
    <property type="term" value="P:heme biosynthetic process"/>
    <property type="evidence" value="ECO:0007669"/>
    <property type="project" value="TreeGrafter"/>
</dbReference>
<dbReference type="Proteomes" id="UP000054466">
    <property type="component" value="Unassembled WGS sequence"/>
</dbReference>
<dbReference type="RefSeq" id="XP_016250913.1">
    <property type="nucleotide sequence ID" value="XM_016389011.1"/>
</dbReference>
<evidence type="ECO:0000313" key="2">
    <source>
        <dbReference type="EMBL" id="KIW30697.1"/>
    </source>
</evidence>
<dbReference type="OrthoDB" id="3505753at2759"/>
<dbReference type="Pfam" id="PF12724">
    <property type="entry name" value="Flavodoxin_5"/>
    <property type="match status" value="1"/>
</dbReference>
<organism evidence="2 3">
    <name type="scientific">Cladophialophora immunda</name>
    <dbReference type="NCBI Taxonomy" id="569365"/>
    <lineage>
        <taxon>Eukaryota</taxon>
        <taxon>Fungi</taxon>
        <taxon>Dikarya</taxon>
        <taxon>Ascomycota</taxon>
        <taxon>Pezizomycotina</taxon>
        <taxon>Eurotiomycetes</taxon>
        <taxon>Chaetothyriomycetidae</taxon>
        <taxon>Chaetothyriales</taxon>
        <taxon>Herpotrichiellaceae</taxon>
        <taxon>Cladophialophora</taxon>
    </lineage>
</organism>
<dbReference type="GO" id="GO:0070819">
    <property type="term" value="F:menaquinone-dependent protoporphyrinogen oxidase activity"/>
    <property type="evidence" value="ECO:0007669"/>
    <property type="project" value="TreeGrafter"/>
</dbReference>
<dbReference type="VEuPathDB" id="FungiDB:PV07_02405"/>
<dbReference type="Gene3D" id="3.40.50.360">
    <property type="match status" value="1"/>
</dbReference>
<dbReference type="InterPro" id="IPR008254">
    <property type="entry name" value="Flavodoxin/NO_synth"/>
</dbReference>
<accession>A0A0D2AZG2</accession>
<keyword evidence="3" id="KW-1185">Reference proteome</keyword>
<protein>
    <recommendedName>
        <fullName evidence="1">Flavodoxin-like domain-containing protein</fullName>
    </recommendedName>
</protein>
<sequence>MSVLIAYASAKGSTGEIAERIAEKLRESCPASTVKCSPISAIDVTSLPSYTAVIVGSAIHAGSWLSPARRFIHNNAIVLKEKPMWAFSVGMPPKEEDRRKEEQMIEEKIRKTLPNLRRHELFEGRFNKQDLPWFGRIIISCCIPKDKAKFGDARDWVEINAWAEVIGKEITALSAGGTQ</sequence>
<reference evidence="2 3" key="1">
    <citation type="submission" date="2015-01" db="EMBL/GenBank/DDBJ databases">
        <title>The Genome Sequence of Cladophialophora immunda CBS83496.</title>
        <authorList>
            <consortium name="The Broad Institute Genomics Platform"/>
            <person name="Cuomo C."/>
            <person name="de Hoog S."/>
            <person name="Gorbushina A."/>
            <person name="Stielow B."/>
            <person name="Teixiera M."/>
            <person name="Abouelleil A."/>
            <person name="Chapman S.B."/>
            <person name="Priest M."/>
            <person name="Young S.K."/>
            <person name="Wortman J."/>
            <person name="Nusbaum C."/>
            <person name="Birren B."/>
        </authorList>
    </citation>
    <scope>NUCLEOTIDE SEQUENCE [LARGE SCALE GENOMIC DNA]</scope>
    <source>
        <strain evidence="2 3">CBS 83496</strain>
    </source>
</reference>